<dbReference type="AlphaFoldDB" id="A0A563DUE3"/>
<evidence type="ECO:0000259" key="3">
    <source>
        <dbReference type="Pfam" id="PF02826"/>
    </source>
</evidence>
<dbReference type="RefSeq" id="WP_146320430.1">
    <property type="nucleotide sequence ID" value="NZ_VCQV01000044.1"/>
</dbReference>
<dbReference type="CDD" id="cd12166">
    <property type="entry name" value="2-Hacid_dh_7"/>
    <property type="match status" value="1"/>
</dbReference>
<dbReference type="PANTHER" id="PTHR43333:SF1">
    <property type="entry name" value="D-ISOMER SPECIFIC 2-HYDROXYACID DEHYDROGENASE NAD-BINDING DOMAIN-CONTAINING PROTEIN"/>
    <property type="match status" value="1"/>
</dbReference>
<dbReference type="Proteomes" id="UP000320244">
    <property type="component" value="Unassembled WGS sequence"/>
</dbReference>
<name>A0A563DUE3_9MICO</name>
<keyword evidence="1" id="KW-0560">Oxidoreductase</keyword>
<protein>
    <submittedName>
        <fullName evidence="4">Hydroxyacid dehydrogenase</fullName>
    </submittedName>
</protein>
<gene>
    <name evidence="4" type="ORF">FGL98_21660</name>
</gene>
<proteinExistence type="predicted"/>
<dbReference type="PANTHER" id="PTHR43333">
    <property type="entry name" value="2-HACID_DH_C DOMAIN-CONTAINING PROTEIN"/>
    <property type="match status" value="1"/>
</dbReference>
<accession>A0A563DUE3</accession>
<organism evidence="4 5">
    <name type="scientific">Leekyejoonella antrihumi</name>
    <dbReference type="NCBI Taxonomy" id="1660198"/>
    <lineage>
        <taxon>Bacteria</taxon>
        <taxon>Bacillati</taxon>
        <taxon>Actinomycetota</taxon>
        <taxon>Actinomycetes</taxon>
        <taxon>Micrococcales</taxon>
        <taxon>Dermacoccaceae</taxon>
        <taxon>Leekyejoonella</taxon>
    </lineage>
</organism>
<dbReference type="InterPro" id="IPR036291">
    <property type="entry name" value="NAD(P)-bd_dom_sf"/>
</dbReference>
<dbReference type="InterPro" id="IPR006140">
    <property type="entry name" value="D-isomer_DH_NAD-bd"/>
</dbReference>
<feature type="domain" description="D-isomer specific 2-hydroxyacid dehydrogenase NAD-binding" evidence="3">
    <location>
        <begin position="100"/>
        <end position="274"/>
    </location>
</feature>
<dbReference type="SUPFAM" id="SSF51735">
    <property type="entry name" value="NAD(P)-binding Rossmann-fold domains"/>
    <property type="match status" value="1"/>
</dbReference>
<evidence type="ECO:0000256" key="2">
    <source>
        <dbReference type="ARBA" id="ARBA00023027"/>
    </source>
</evidence>
<sequence>MVTVALPERSWVEQLADVPGVRTVLWEMTGPPPSDDVELAVPPYMGGSEPMTWLGHAPRLRAVQLVTAGYEHALPHLPTGVALANGAGIHDTSTAELAITLTLAALRGIPEAVRAQGRGEWASLAGRRSLADRRVLILGYGSIGRTIAHRLSVFEVAQITAVASRSRAGDDLVDRIHGVDDLTELLPSHDVVLLVLPLTEATRGLVGRDFLRRMPDGALLVNVARGGVVLTDALVAECASGRLMAALDVTDPEPLPKTHPLWRTPGVLISPHVGGASTAFDPRALALLRRELTRFAAGEDLSHLVATG</sequence>
<reference evidence="4 5" key="2">
    <citation type="submission" date="2019-08" db="EMBL/GenBank/DDBJ databases">
        <title>Jejuicoccus antrihumi gen. nov., sp. nov., a new member of the family Dermacoccaceae isolated from a cave.</title>
        <authorList>
            <person name="Schumann P."/>
            <person name="Kim I.S."/>
        </authorList>
    </citation>
    <scope>NUCLEOTIDE SEQUENCE [LARGE SCALE GENOMIC DNA]</scope>
    <source>
        <strain evidence="4 5">C5-26</strain>
    </source>
</reference>
<evidence type="ECO:0000256" key="1">
    <source>
        <dbReference type="ARBA" id="ARBA00023002"/>
    </source>
</evidence>
<evidence type="ECO:0000313" key="4">
    <source>
        <dbReference type="EMBL" id="TWP33304.1"/>
    </source>
</evidence>
<dbReference type="Pfam" id="PF02826">
    <property type="entry name" value="2-Hacid_dh_C"/>
    <property type="match status" value="1"/>
</dbReference>
<keyword evidence="2" id="KW-0520">NAD</keyword>
<comment type="caution">
    <text evidence="4">The sequence shown here is derived from an EMBL/GenBank/DDBJ whole genome shotgun (WGS) entry which is preliminary data.</text>
</comment>
<keyword evidence="5" id="KW-1185">Reference proteome</keyword>
<reference evidence="4 5" key="1">
    <citation type="submission" date="2019-05" db="EMBL/GenBank/DDBJ databases">
        <authorList>
            <person name="Lee S.D."/>
        </authorList>
    </citation>
    <scope>NUCLEOTIDE SEQUENCE [LARGE SCALE GENOMIC DNA]</scope>
    <source>
        <strain evidence="4 5">C5-26</strain>
    </source>
</reference>
<dbReference type="EMBL" id="VCQV01000044">
    <property type="protein sequence ID" value="TWP33304.1"/>
    <property type="molecule type" value="Genomic_DNA"/>
</dbReference>
<dbReference type="GO" id="GO:0016491">
    <property type="term" value="F:oxidoreductase activity"/>
    <property type="evidence" value="ECO:0007669"/>
    <property type="project" value="UniProtKB-KW"/>
</dbReference>
<dbReference type="GO" id="GO:0051287">
    <property type="term" value="F:NAD binding"/>
    <property type="evidence" value="ECO:0007669"/>
    <property type="project" value="InterPro"/>
</dbReference>
<dbReference type="Gene3D" id="3.40.50.720">
    <property type="entry name" value="NAD(P)-binding Rossmann-like Domain"/>
    <property type="match status" value="2"/>
</dbReference>
<evidence type="ECO:0000313" key="5">
    <source>
        <dbReference type="Proteomes" id="UP000320244"/>
    </source>
</evidence>
<dbReference type="OrthoDB" id="4324715at2"/>